<protein>
    <submittedName>
        <fullName evidence="1">Uncharacterized protein</fullName>
    </submittedName>
</protein>
<dbReference type="AlphaFoldDB" id="X0XT90"/>
<gene>
    <name evidence="1" type="ORF">S01H1_63806</name>
</gene>
<proteinExistence type="predicted"/>
<organism evidence="1">
    <name type="scientific">marine sediment metagenome</name>
    <dbReference type="NCBI Taxonomy" id="412755"/>
    <lineage>
        <taxon>unclassified sequences</taxon>
        <taxon>metagenomes</taxon>
        <taxon>ecological metagenomes</taxon>
    </lineage>
</organism>
<name>X0XT90_9ZZZZ</name>
<evidence type="ECO:0000313" key="1">
    <source>
        <dbReference type="EMBL" id="GAG38527.1"/>
    </source>
</evidence>
<accession>X0XT90</accession>
<comment type="caution">
    <text evidence="1">The sequence shown here is derived from an EMBL/GenBank/DDBJ whole genome shotgun (WGS) entry which is preliminary data.</text>
</comment>
<sequence>MIKVGTRVRVSNKDIRTVTVIGTNGLGTKVAFCKPEGRFTFNPHTIKVNTRVYISSYWYSKPGVYGRILHD</sequence>
<dbReference type="EMBL" id="BARS01042016">
    <property type="protein sequence ID" value="GAG38527.1"/>
    <property type="molecule type" value="Genomic_DNA"/>
</dbReference>
<reference evidence="1" key="1">
    <citation type="journal article" date="2014" name="Front. Microbiol.">
        <title>High frequency of phylogenetically diverse reductive dehalogenase-homologous genes in deep subseafloor sedimentary metagenomes.</title>
        <authorList>
            <person name="Kawai M."/>
            <person name="Futagami T."/>
            <person name="Toyoda A."/>
            <person name="Takaki Y."/>
            <person name="Nishi S."/>
            <person name="Hori S."/>
            <person name="Arai W."/>
            <person name="Tsubouchi T."/>
            <person name="Morono Y."/>
            <person name="Uchiyama I."/>
            <person name="Ito T."/>
            <person name="Fujiyama A."/>
            <person name="Inagaki F."/>
            <person name="Takami H."/>
        </authorList>
    </citation>
    <scope>NUCLEOTIDE SEQUENCE</scope>
    <source>
        <strain evidence="1">Expedition CK06-06</strain>
    </source>
</reference>